<protein>
    <submittedName>
        <fullName evidence="2">Uncharacterized protein</fullName>
    </submittedName>
</protein>
<keyword evidence="3" id="KW-1185">Reference proteome</keyword>
<accession>X6NF91</accession>
<dbReference type="AlphaFoldDB" id="X6NF91"/>
<reference evidence="2 3" key="1">
    <citation type="journal article" date="2013" name="Curr. Biol.">
        <title>The Genome of the Foraminiferan Reticulomyxa filosa.</title>
        <authorList>
            <person name="Glockner G."/>
            <person name="Hulsmann N."/>
            <person name="Schleicher M."/>
            <person name="Noegel A.A."/>
            <person name="Eichinger L."/>
            <person name="Gallinger C."/>
            <person name="Pawlowski J."/>
            <person name="Sierra R."/>
            <person name="Euteneuer U."/>
            <person name="Pillet L."/>
            <person name="Moustafa A."/>
            <person name="Platzer M."/>
            <person name="Groth M."/>
            <person name="Szafranski K."/>
            <person name="Schliwa M."/>
        </authorList>
    </citation>
    <scope>NUCLEOTIDE SEQUENCE [LARGE SCALE GENOMIC DNA]</scope>
</reference>
<comment type="caution">
    <text evidence="2">The sequence shown here is derived from an EMBL/GenBank/DDBJ whole genome shotgun (WGS) entry which is preliminary data.</text>
</comment>
<evidence type="ECO:0000313" key="2">
    <source>
        <dbReference type="EMBL" id="ETO24985.1"/>
    </source>
</evidence>
<proteinExistence type="predicted"/>
<evidence type="ECO:0000256" key="1">
    <source>
        <dbReference type="SAM" id="MobiDB-lite"/>
    </source>
</evidence>
<dbReference type="EMBL" id="ASPP01008820">
    <property type="protein sequence ID" value="ETO24985.1"/>
    <property type="molecule type" value="Genomic_DNA"/>
</dbReference>
<feature type="compositionally biased region" description="Acidic residues" evidence="1">
    <location>
        <begin position="46"/>
        <end position="64"/>
    </location>
</feature>
<feature type="region of interest" description="Disordered" evidence="1">
    <location>
        <begin position="41"/>
        <end position="78"/>
    </location>
</feature>
<organism evidence="2 3">
    <name type="scientific">Reticulomyxa filosa</name>
    <dbReference type="NCBI Taxonomy" id="46433"/>
    <lineage>
        <taxon>Eukaryota</taxon>
        <taxon>Sar</taxon>
        <taxon>Rhizaria</taxon>
        <taxon>Retaria</taxon>
        <taxon>Foraminifera</taxon>
        <taxon>Monothalamids</taxon>
        <taxon>Reticulomyxidae</taxon>
        <taxon>Reticulomyxa</taxon>
    </lineage>
</organism>
<gene>
    <name evidence="2" type="ORF">RFI_12159</name>
</gene>
<dbReference type="Proteomes" id="UP000023152">
    <property type="component" value="Unassembled WGS sequence"/>
</dbReference>
<name>X6NF91_RETFI</name>
<evidence type="ECO:0000313" key="3">
    <source>
        <dbReference type="Proteomes" id="UP000023152"/>
    </source>
</evidence>
<sequence>MCGSFVMLNRSVEWDEKNSLPMSNVKPSHASQVENTLICVPTYGGAEDDDDDDDDDGGESDEDAKDNANGKARKKKMEIQMTHRWKSLRINLLESIKKSDVNLKHAKQKTKFHSVTNSRGFGLEKKLKQIRQMVNGDNENDAEYDNEETDWS</sequence>